<dbReference type="AlphaFoldDB" id="A0A1M4N2G8"/>
<organism evidence="1 2">
    <name type="scientific">Donghicola eburneus</name>
    <dbReference type="NCBI Taxonomy" id="393278"/>
    <lineage>
        <taxon>Bacteria</taxon>
        <taxon>Pseudomonadati</taxon>
        <taxon>Pseudomonadota</taxon>
        <taxon>Alphaproteobacteria</taxon>
        <taxon>Rhodobacterales</taxon>
        <taxon>Roseobacteraceae</taxon>
        <taxon>Donghicola</taxon>
    </lineage>
</organism>
<proteinExistence type="predicted"/>
<dbReference type="EMBL" id="FMJB01000063">
    <property type="protein sequence ID" value="SCM69072.1"/>
    <property type="molecule type" value="Genomic_DNA"/>
</dbReference>
<keyword evidence="2" id="KW-1185">Reference proteome</keyword>
<evidence type="ECO:0000313" key="1">
    <source>
        <dbReference type="EMBL" id="SCM69072.1"/>
    </source>
</evidence>
<dbReference type="RefSeq" id="WP_072708281.1">
    <property type="nucleotide sequence ID" value="NZ_FMJB01000063.1"/>
</dbReference>
<sequence>MRRTFRALLILVGVIVAASCDRLPLLEASPRTVALAGGDVGIAAPAGYCIDTGNTSDFGAKGGFALVSSCRSLLGVAASPAIITISIGPKVGASQVSPAAFADALGNPVVLASEEAGAVSLLHIASGGQDTLPGGDDRYWRAIRVVSGRLVSMALYAPAGADEAQARGNAILKSLANRLYDPGPTV</sequence>
<reference evidence="2" key="1">
    <citation type="submission" date="2016-09" db="EMBL/GenBank/DDBJ databases">
        <authorList>
            <person name="Wibberg D."/>
        </authorList>
    </citation>
    <scope>NUCLEOTIDE SEQUENCE [LARGE SCALE GENOMIC DNA]</scope>
</reference>
<gene>
    <name evidence="1" type="ORF">KARMA_3305</name>
</gene>
<name>A0A1M4N2G8_9RHOB</name>
<protein>
    <submittedName>
        <fullName evidence="1">Putative secreted protein</fullName>
    </submittedName>
</protein>
<evidence type="ECO:0000313" key="2">
    <source>
        <dbReference type="Proteomes" id="UP000184085"/>
    </source>
</evidence>
<accession>A0A1M4N2G8</accession>
<dbReference type="PROSITE" id="PS51257">
    <property type="entry name" value="PROKAR_LIPOPROTEIN"/>
    <property type="match status" value="1"/>
</dbReference>
<dbReference type="Proteomes" id="UP000184085">
    <property type="component" value="Unassembled WGS sequence"/>
</dbReference>